<accession>A0A2C6WMI5</accession>
<dbReference type="EMBL" id="MRZN01000004">
    <property type="protein sequence ID" value="PHK50310.1"/>
    <property type="molecule type" value="Genomic_DNA"/>
</dbReference>
<reference evidence="2" key="3">
    <citation type="submission" date="2017-10" db="EMBL/GenBank/DDBJ databases">
        <authorList>
            <person name="Vrbovska V."/>
            <person name="Kovarovic V."/>
            <person name="Indrakova A."/>
        </authorList>
    </citation>
    <scope>NUCLEOTIDE SEQUENCE</scope>
    <source>
        <strain evidence="2">CCM 8730</strain>
    </source>
</reference>
<evidence type="ECO:0000259" key="1">
    <source>
        <dbReference type="Pfam" id="PF13349"/>
    </source>
</evidence>
<gene>
    <name evidence="2" type="ORF">BTJ66_04355</name>
    <name evidence="3" type="ORF">MNY58_03040</name>
</gene>
<reference evidence="3" key="4">
    <citation type="submission" date="2022-03" db="EMBL/GenBank/DDBJ databases">
        <title>Complete Genome Sequence of Staphylococcus edaphicus strain CCM 8731.</title>
        <authorList>
            <person name="Rimmer C.O."/>
            <person name="Thomas J.C."/>
        </authorList>
    </citation>
    <scope>NUCLEOTIDE SEQUENCE</scope>
    <source>
        <strain evidence="3">CCM 8731</strain>
    </source>
</reference>
<protein>
    <submittedName>
        <fullName evidence="3">DUF4097 domain-containing protein</fullName>
    </submittedName>
</protein>
<evidence type="ECO:0000313" key="4">
    <source>
        <dbReference type="Proteomes" id="UP000223828"/>
    </source>
</evidence>
<organism evidence="2 4">
    <name type="scientific">Staphylococcus edaphicus</name>
    <dbReference type="NCBI Taxonomy" id="1955013"/>
    <lineage>
        <taxon>Bacteria</taxon>
        <taxon>Bacillati</taxon>
        <taxon>Bacillota</taxon>
        <taxon>Bacilli</taxon>
        <taxon>Bacillales</taxon>
        <taxon>Staphylococcaceae</taxon>
        <taxon>Staphylococcus</taxon>
    </lineage>
</organism>
<dbReference type="AlphaFoldDB" id="A0A2C6WMI5"/>
<keyword evidence="5" id="KW-1185">Reference proteome</keyword>
<feature type="domain" description="DUF4097" evidence="1">
    <location>
        <begin position="123"/>
        <end position="265"/>
    </location>
</feature>
<dbReference type="Proteomes" id="UP000223828">
    <property type="component" value="Unassembled WGS sequence"/>
</dbReference>
<dbReference type="EMBL" id="CP093217">
    <property type="protein sequence ID" value="UQW82096.1"/>
    <property type="molecule type" value="Genomic_DNA"/>
</dbReference>
<dbReference type="InterPro" id="IPR025164">
    <property type="entry name" value="Toastrack_DUF4097"/>
</dbReference>
<evidence type="ECO:0000313" key="3">
    <source>
        <dbReference type="EMBL" id="UQW82096.1"/>
    </source>
</evidence>
<dbReference type="Pfam" id="PF13349">
    <property type="entry name" value="DUF4097"/>
    <property type="match status" value="1"/>
</dbReference>
<name>A0A2C6WMI5_9STAP</name>
<dbReference type="Proteomes" id="UP001056588">
    <property type="component" value="Chromosome"/>
</dbReference>
<sequence length="266" mass="29458">MKKPLILIFIVGVIITTVCAVGAIQQFKIENKKANQITTNFDETYNKQNIKKLDLDLNHSNVKIKKGKSFKVVSKGSSKRIKMNAKIKDGTLVVNDHKDKSNIDISFLDMRYNDIVITLPQKLSSLKIKSDNGSTDLVDIAAEKTKLDTDAGDLTIKHATFKQLVASGDTSDINIAHTQFQRGDFKTDTGNVLLRGTPADKPIQISTDTGDVQLIYGKEKPKDSQIDFSSDTGNLNIEDRRLKNKEIGNGMYRIAIKTDTGDATIK</sequence>
<evidence type="ECO:0000313" key="5">
    <source>
        <dbReference type="Proteomes" id="UP001056588"/>
    </source>
</evidence>
<reference evidence="2" key="1">
    <citation type="journal article" date="2017" name="Appl. Environ. Microbiol.">
        <title>Staphylococcus edaphicus sp. nov., isolated in Antarctica, harbours mecC gene and genomic islands with suspected role in adaptation to extreme environment.</title>
        <authorList>
            <person name="Pantucek R."/>
            <person name="Sedlacek I."/>
            <person name="Indrakova A."/>
            <person name="Vrbovska V."/>
            <person name="Maslanova I."/>
            <person name="Kovarovic V."/>
            <person name="Svec P."/>
            <person name="Kralova S."/>
            <person name="Kristofova L."/>
            <person name="Keklakova J."/>
            <person name="Petras P."/>
            <person name="Doskar J."/>
        </authorList>
    </citation>
    <scope>NUCLEOTIDE SEQUENCE</scope>
    <source>
        <strain evidence="2">CCM 8730</strain>
    </source>
</reference>
<dbReference type="OrthoDB" id="2414064at2"/>
<proteinExistence type="predicted"/>
<evidence type="ECO:0000313" key="2">
    <source>
        <dbReference type="EMBL" id="PHK50310.1"/>
    </source>
</evidence>
<reference evidence="4" key="2">
    <citation type="submission" date="2017-10" db="EMBL/GenBank/DDBJ databases">
        <title>Staphylococcus edaphicus sp. nov., isolated in Antarctica, harbouring mecC gene and genomic islands essential in adaptation to extreme environment.</title>
        <authorList>
            <person name="Pantucek R."/>
            <person name="Sedlacek I."/>
            <person name="Indrakova A."/>
            <person name="Vrbovska V."/>
            <person name="Maslanova I."/>
            <person name="Kovarovic V."/>
            <person name="Svec P."/>
            <person name="Kralova S."/>
            <person name="Kristofova L."/>
            <person name="Keklakova J."/>
            <person name="Petras P."/>
            <person name="Doskar J."/>
        </authorList>
    </citation>
    <scope>NUCLEOTIDE SEQUENCE [LARGE SCALE GENOMIC DNA]</scope>
    <source>
        <strain evidence="4">CCM 5085</strain>
    </source>
</reference>
<dbReference type="RefSeq" id="WP_099089753.1">
    <property type="nucleotide sequence ID" value="NZ_CP093217.1"/>
</dbReference>